<dbReference type="InterPro" id="IPR002104">
    <property type="entry name" value="Integrase_catalytic"/>
</dbReference>
<sequence>MTSSKFTIRKKPNKDGKNTIVLTLVKDRKNTLISTKYSCDLEDWSFESDRLKTSNKKHKIINGFIEKTNKKVEDFIDERIKLDEDYLLSELVNEIKRDDPKSNTSDYFGFHQEITDEFYASEKIGTADIYKETLKSLQKFSKSNTLKFTQLNFEYLQKYESFLRSNGGTDSGISIRMRTIRAVLNKAIMRKQIPERIYPFKDYKISKLKNEAKRDYLSEMEIGLLLKIDVSNNAKQQFAKDMYLLSFYCRGMNFIDITCLNTSNIFDTQMSYTRIKTGVHLEFELPPLPTETLDFYKSKSYGDYLLPILREKGLTKKQIKYREEKILKEVNKSLKEIANLVGVNKNITFYTARHSFATYLKFNDIPIDAISEMLGHTDIKTTQAYLNKLPNKKLDKIANDVFKNSKIL</sequence>
<dbReference type="Gene3D" id="1.10.150.130">
    <property type="match status" value="1"/>
</dbReference>
<dbReference type="RefSeq" id="WP_121365107.1">
    <property type="nucleotide sequence ID" value="NZ_RBXA01000002.1"/>
</dbReference>
<dbReference type="GO" id="GO:0003677">
    <property type="term" value="F:DNA binding"/>
    <property type="evidence" value="ECO:0007669"/>
    <property type="project" value="UniProtKB-KW"/>
</dbReference>
<dbReference type="GO" id="GO:0006310">
    <property type="term" value="P:DNA recombination"/>
    <property type="evidence" value="ECO:0007669"/>
    <property type="project" value="UniProtKB-KW"/>
</dbReference>
<comment type="similarity">
    <text evidence="1">Belongs to the 'phage' integrase family.</text>
</comment>
<keyword evidence="2" id="KW-0238">DNA-binding</keyword>
<evidence type="ECO:0000256" key="2">
    <source>
        <dbReference type="ARBA" id="ARBA00023125"/>
    </source>
</evidence>
<dbReference type="GO" id="GO:0015074">
    <property type="term" value="P:DNA integration"/>
    <property type="evidence" value="ECO:0007669"/>
    <property type="project" value="InterPro"/>
</dbReference>
<evidence type="ECO:0000256" key="1">
    <source>
        <dbReference type="ARBA" id="ARBA00008857"/>
    </source>
</evidence>
<keyword evidence="6" id="KW-1185">Reference proteome</keyword>
<dbReference type="PANTHER" id="PTHR30349">
    <property type="entry name" value="PHAGE INTEGRASE-RELATED"/>
    <property type="match status" value="1"/>
</dbReference>
<dbReference type="Gene3D" id="1.10.443.10">
    <property type="entry name" value="Intergrase catalytic core"/>
    <property type="match status" value="1"/>
</dbReference>
<dbReference type="InterPro" id="IPR025269">
    <property type="entry name" value="SAM-like_dom"/>
</dbReference>
<dbReference type="SUPFAM" id="SSF56349">
    <property type="entry name" value="DNA breaking-rejoining enzymes"/>
    <property type="match status" value="1"/>
</dbReference>
<organism evidence="5 6">
    <name type="scientific">Flavobacterium limicola</name>
    <dbReference type="NCBI Taxonomy" id="180441"/>
    <lineage>
        <taxon>Bacteria</taxon>
        <taxon>Pseudomonadati</taxon>
        <taxon>Bacteroidota</taxon>
        <taxon>Flavobacteriia</taxon>
        <taxon>Flavobacteriales</taxon>
        <taxon>Flavobacteriaceae</taxon>
        <taxon>Flavobacterium</taxon>
    </lineage>
</organism>
<proteinExistence type="inferred from homology"/>
<dbReference type="InterPro" id="IPR050090">
    <property type="entry name" value="Tyrosine_recombinase_XerCD"/>
</dbReference>
<dbReference type="Pfam" id="PF13102">
    <property type="entry name" value="Phage_int_SAM_5"/>
    <property type="match status" value="1"/>
</dbReference>
<dbReference type="Pfam" id="PF00589">
    <property type="entry name" value="Phage_integrase"/>
    <property type="match status" value="1"/>
</dbReference>
<dbReference type="PANTHER" id="PTHR30349:SF64">
    <property type="entry name" value="PROPHAGE INTEGRASE INTD-RELATED"/>
    <property type="match status" value="1"/>
</dbReference>
<dbReference type="InterPro" id="IPR013762">
    <property type="entry name" value="Integrase-like_cat_sf"/>
</dbReference>
<evidence type="ECO:0000256" key="3">
    <source>
        <dbReference type="ARBA" id="ARBA00023172"/>
    </source>
</evidence>
<protein>
    <submittedName>
        <fullName evidence="5">Site-specific recombinase XerD</fullName>
    </submittedName>
</protein>
<dbReference type="AlphaFoldDB" id="A0A495S213"/>
<dbReference type="OrthoDB" id="1094492at2"/>
<dbReference type="Pfam" id="PF17293">
    <property type="entry name" value="Arm-DNA-bind_5"/>
    <property type="match status" value="1"/>
</dbReference>
<comment type="caution">
    <text evidence="5">The sequence shown here is derived from an EMBL/GenBank/DDBJ whole genome shotgun (WGS) entry which is preliminary data.</text>
</comment>
<dbReference type="CDD" id="cd01185">
    <property type="entry name" value="INTN1_C_like"/>
    <property type="match status" value="1"/>
</dbReference>
<dbReference type="InterPro" id="IPR010998">
    <property type="entry name" value="Integrase_recombinase_N"/>
</dbReference>
<dbReference type="EMBL" id="RBXA01000002">
    <property type="protein sequence ID" value="RKS93852.1"/>
    <property type="molecule type" value="Genomic_DNA"/>
</dbReference>
<accession>A0A495S213</accession>
<evidence type="ECO:0000313" key="5">
    <source>
        <dbReference type="EMBL" id="RKS93852.1"/>
    </source>
</evidence>
<dbReference type="Proteomes" id="UP000280091">
    <property type="component" value="Unassembled WGS sequence"/>
</dbReference>
<evidence type="ECO:0000259" key="4">
    <source>
        <dbReference type="PROSITE" id="PS51898"/>
    </source>
</evidence>
<feature type="domain" description="Tyr recombinase" evidence="4">
    <location>
        <begin position="212"/>
        <end position="399"/>
    </location>
</feature>
<evidence type="ECO:0000313" key="6">
    <source>
        <dbReference type="Proteomes" id="UP000280091"/>
    </source>
</evidence>
<dbReference type="InterPro" id="IPR035386">
    <property type="entry name" value="Arm-DNA-bind_5"/>
</dbReference>
<dbReference type="PROSITE" id="PS51898">
    <property type="entry name" value="TYR_RECOMBINASE"/>
    <property type="match status" value="1"/>
</dbReference>
<dbReference type="InterPro" id="IPR011010">
    <property type="entry name" value="DNA_brk_join_enz"/>
</dbReference>
<reference evidence="5 6" key="1">
    <citation type="submission" date="2018-10" db="EMBL/GenBank/DDBJ databases">
        <title>Genomic Encyclopedia of Archaeal and Bacterial Type Strains, Phase II (KMG-II): from individual species to whole genera.</title>
        <authorList>
            <person name="Goeker M."/>
        </authorList>
    </citation>
    <scope>NUCLEOTIDE SEQUENCE [LARGE SCALE GENOMIC DNA]</scope>
    <source>
        <strain evidence="5 6">DSM 15094</strain>
    </source>
</reference>
<gene>
    <name evidence="5" type="ORF">BC952_1702</name>
</gene>
<name>A0A495S213_9FLAO</name>
<keyword evidence="3" id="KW-0233">DNA recombination</keyword>